<reference evidence="1 2" key="1">
    <citation type="submission" date="2018-06" db="EMBL/GenBank/DDBJ databases">
        <title>Genomic Encyclopedia of Type Strains, Phase IV (KMG-IV): sequencing the most valuable type-strain genomes for metagenomic binning, comparative biology and taxonomic classification.</title>
        <authorList>
            <person name="Goeker M."/>
        </authorList>
    </citation>
    <scope>NUCLEOTIDE SEQUENCE [LARGE SCALE GENOMIC DNA]</scope>
    <source>
        <strain evidence="1 2">DSM 24032</strain>
    </source>
</reference>
<accession>A0A395JS73</accession>
<dbReference type="Gene3D" id="1.10.340.30">
    <property type="entry name" value="Hypothetical protein, domain 2"/>
    <property type="match status" value="1"/>
</dbReference>
<dbReference type="InParanoid" id="A0A395JS73"/>
<dbReference type="OrthoDB" id="9795156at2"/>
<protein>
    <submittedName>
        <fullName evidence="1">DNA-3-methyladenine glycosylase I</fullName>
    </submittedName>
</protein>
<gene>
    <name evidence="1" type="ORF">DFR28_102970</name>
</gene>
<dbReference type="GO" id="GO:0006284">
    <property type="term" value="P:base-excision repair"/>
    <property type="evidence" value="ECO:0007669"/>
    <property type="project" value="InterPro"/>
</dbReference>
<dbReference type="EMBL" id="QNRT01000002">
    <property type="protein sequence ID" value="RBP51540.1"/>
    <property type="molecule type" value="Genomic_DNA"/>
</dbReference>
<dbReference type="Proteomes" id="UP000253083">
    <property type="component" value="Unassembled WGS sequence"/>
</dbReference>
<evidence type="ECO:0000313" key="1">
    <source>
        <dbReference type="EMBL" id="RBP51540.1"/>
    </source>
</evidence>
<evidence type="ECO:0000313" key="2">
    <source>
        <dbReference type="Proteomes" id="UP000253083"/>
    </source>
</evidence>
<keyword evidence="2" id="KW-1185">Reference proteome</keyword>
<dbReference type="PANTHER" id="PTHR30037">
    <property type="entry name" value="DNA-3-METHYLADENINE GLYCOSYLASE 1"/>
    <property type="match status" value="1"/>
</dbReference>
<dbReference type="RefSeq" id="WP_113954571.1">
    <property type="nucleotide sequence ID" value="NZ_QNRT01000002.1"/>
</dbReference>
<dbReference type="InterPro" id="IPR005019">
    <property type="entry name" value="Adenine_glyco"/>
</dbReference>
<dbReference type="SUPFAM" id="SSF48150">
    <property type="entry name" value="DNA-glycosylase"/>
    <property type="match status" value="1"/>
</dbReference>
<dbReference type="InterPro" id="IPR052891">
    <property type="entry name" value="DNA-3mA_glycosylase"/>
</dbReference>
<name>A0A395JS73_9GAMM</name>
<dbReference type="GO" id="GO:0008725">
    <property type="term" value="F:DNA-3-methyladenine glycosylase activity"/>
    <property type="evidence" value="ECO:0007669"/>
    <property type="project" value="InterPro"/>
</dbReference>
<proteinExistence type="predicted"/>
<sequence length="242" mass="27494">MRKFKRIHEAAIKRKGGESKLAALLTPVASSEQLLGVPDERYLAQLTRCVFNAGFHWRVITAKWDGFEEAFEKFDIGRLLTKSPDEWEAYIEDTRIIRNWQKIQTVFENAVMVDEIAHEHGSFGKFFSEWPVSDQVGLMRYLHKQGSRLGGKTAQWFIRFTGKDSFMLTGDVVTALIANGLEINPNASSQRDLKKIQEAFNDWHHETGLPYTHLSKLLSYSVGDNVPVEVLTGYQGSQTVTA</sequence>
<dbReference type="InterPro" id="IPR011257">
    <property type="entry name" value="DNA_glycosylase"/>
</dbReference>
<comment type="caution">
    <text evidence="1">The sequence shown here is derived from an EMBL/GenBank/DDBJ whole genome shotgun (WGS) entry which is preliminary data.</text>
</comment>
<organism evidence="1 2">
    <name type="scientific">Arenicella xantha</name>
    <dbReference type="NCBI Taxonomy" id="644221"/>
    <lineage>
        <taxon>Bacteria</taxon>
        <taxon>Pseudomonadati</taxon>
        <taxon>Pseudomonadota</taxon>
        <taxon>Gammaproteobacteria</taxon>
        <taxon>Arenicellales</taxon>
        <taxon>Arenicellaceae</taxon>
        <taxon>Arenicella</taxon>
    </lineage>
</organism>
<dbReference type="Pfam" id="PF03352">
    <property type="entry name" value="Adenine_glyco"/>
    <property type="match status" value="1"/>
</dbReference>
<dbReference type="AlphaFoldDB" id="A0A395JS73"/>
<dbReference type="PANTHER" id="PTHR30037:SF3">
    <property type="entry name" value="BLR0857 PROTEIN"/>
    <property type="match status" value="1"/>
</dbReference>